<evidence type="ECO:0000313" key="4">
    <source>
        <dbReference type="EMBL" id="AFC25628.1"/>
    </source>
</evidence>
<feature type="compositionally biased region" description="Basic and acidic residues" evidence="2">
    <location>
        <begin position="899"/>
        <end position="908"/>
    </location>
</feature>
<protein>
    <submittedName>
        <fullName evidence="4">Uncharacterized protein</fullName>
    </submittedName>
</protein>
<accession>H6LAN5</accession>
<dbReference type="EMBL" id="CP002831">
    <property type="protein sequence ID" value="AFC25628.1"/>
    <property type="molecule type" value="Genomic_DNA"/>
</dbReference>
<dbReference type="Gene3D" id="3.40.50.1460">
    <property type="match status" value="1"/>
</dbReference>
<keyword evidence="3" id="KW-0812">Transmembrane</keyword>
<dbReference type="Proteomes" id="UP000007519">
    <property type="component" value="Chromosome"/>
</dbReference>
<sequence length="956" mass="111551">MNKSKTYIISVALDYESKEEKKLENAVIDSQLIVDAITKKFDLGGVEPYFLVNKNATEEKLRETIKKIEVLASVGDSLLFIYNGHAEKTNEEKVTWNLYDKKISASDFIEDIAYSNLKDEVNSMVFILNHCYATSLQNRPELELQKRGDEDSLMELAYLITTGTVGSKVEDEGYREALVEAIESVKYYEEKTNWGKLLEEANKKLEKSEQEFKSKKILIRTDKEFRAIPLYVKQSEEKEREELEKDGGPISAYEQFINKYPNSPAVEKFKLKVDSAKEIQRIDLNRIRDAIKFFIERFPIQEKTLEDAQDVEDVRELRELLLEVKNSNSKYIDEVFKVQNTGEQLKKIQKIIDDREVDKAKAELNKLKANKVETRILSIFESKIQKLQSFIDAEEEWEGIKVNVKRGLLANLSTKVANFIGRYQDVDLCKDLVVTANRNLKSIELYKNYKAKESWEEQLEILEKAVSTDVPELSKTRLEKEISDVLNEVPLFTHSDTALVAEEDEEFFAKLDDVATKMLRLKLLARPLASIREKVCNWDQYKNVVNRLEQAEEQIKKVLAAFKRNVSAKKKIIANQILLQALNKDSHFFELAELCGMHEWISILPIYREVSAKLNQEDLPEGLFDALKNDVKSEKLMSEYESICIDYIRSIELTWHLTQENKELKDFEELEREFSDIIASSKLNDYIQEKKNACRLKDAKRELKNENLSPEARLEIYDRILSLELSEEQKARYQQQRDELISQIDQQEEQKKSEEVGPLLENLKDKLLVLSVDEIKGAILELKKYLDLDSVRGEVERIIERSEYFLMLVEKWQTAQHKEETIDEFLTELLSSPYQYTDISNHFDLEVKKARAACREKQEQSSITRLLEQQLVLLEQQRAKQEEQEKRQEEQQASLFEKQNAKQEEREKQQREQQKEIIAVLKDHSEKPVKLPRYFLVVILALVGVLIVIAVKLLWS</sequence>
<dbReference type="eggNOG" id="COG4249">
    <property type="taxonomic scope" value="Bacteria"/>
</dbReference>
<feature type="coiled-coil region" evidence="1">
    <location>
        <begin position="191"/>
        <end position="218"/>
    </location>
</feature>
<dbReference type="AlphaFoldDB" id="H6LAN5"/>
<reference evidence="4 5" key="1">
    <citation type="journal article" date="2012" name="Stand. Genomic Sci.">
        <title>Complete genome sequencing and analysis of Saprospira grandis str. Lewin, a predatory marine bacterium.</title>
        <authorList>
            <person name="Saw J.H."/>
            <person name="Yuryev A."/>
            <person name="Kanbe M."/>
            <person name="Hou S."/>
            <person name="Young A.G."/>
            <person name="Aizawa S."/>
            <person name="Alam M."/>
        </authorList>
    </citation>
    <scope>NUCLEOTIDE SEQUENCE [LARGE SCALE GENOMIC DNA]</scope>
    <source>
        <strain evidence="4 5">Lewin</strain>
    </source>
</reference>
<evidence type="ECO:0000313" key="5">
    <source>
        <dbReference type="Proteomes" id="UP000007519"/>
    </source>
</evidence>
<keyword evidence="3" id="KW-0472">Membrane</keyword>
<evidence type="ECO:0000256" key="2">
    <source>
        <dbReference type="SAM" id="MobiDB-lite"/>
    </source>
</evidence>
<dbReference type="RefSeq" id="WP_015693231.1">
    <property type="nucleotide sequence ID" value="NC_016940.1"/>
</dbReference>
<keyword evidence="3" id="KW-1133">Transmembrane helix</keyword>
<organism evidence="4 5">
    <name type="scientific">Saprospira grandis (strain Lewin)</name>
    <dbReference type="NCBI Taxonomy" id="984262"/>
    <lineage>
        <taxon>Bacteria</taxon>
        <taxon>Pseudomonadati</taxon>
        <taxon>Bacteroidota</taxon>
        <taxon>Saprospiria</taxon>
        <taxon>Saprospirales</taxon>
        <taxon>Saprospiraceae</taxon>
        <taxon>Saprospira</taxon>
    </lineage>
</organism>
<evidence type="ECO:0000256" key="3">
    <source>
        <dbReference type="SAM" id="Phobius"/>
    </source>
</evidence>
<gene>
    <name evidence="4" type="ordered locus">SGRA_2900</name>
</gene>
<dbReference type="HOGENOM" id="CLU_308567_0_0_10"/>
<keyword evidence="1" id="KW-0175">Coiled coil</keyword>
<feature type="transmembrane region" description="Helical" evidence="3">
    <location>
        <begin position="934"/>
        <end position="955"/>
    </location>
</feature>
<dbReference type="KEGG" id="sgn:SGRA_2900"/>
<name>H6LAN5_SAPGL</name>
<feature type="region of interest" description="Disordered" evidence="2">
    <location>
        <begin position="883"/>
        <end position="908"/>
    </location>
</feature>
<keyword evidence="5" id="KW-1185">Reference proteome</keyword>
<dbReference type="STRING" id="984262.SGRA_2900"/>
<proteinExistence type="predicted"/>
<evidence type="ECO:0000256" key="1">
    <source>
        <dbReference type="SAM" id="Coils"/>
    </source>
</evidence>
<feature type="coiled-coil region" evidence="1">
    <location>
        <begin position="723"/>
        <end position="757"/>
    </location>
</feature>